<evidence type="ECO:0000313" key="11">
    <source>
        <dbReference type="EMBL" id="CAD8120720.1"/>
    </source>
</evidence>
<dbReference type="InterPro" id="IPR000719">
    <property type="entry name" value="Prot_kinase_dom"/>
</dbReference>
<dbReference type="Proteomes" id="UP000692954">
    <property type="component" value="Unassembled WGS sequence"/>
</dbReference>
<evidence type="ECO:0000256" key="9">
    <source>
        <dbReference type="ARBA" id="ARBA00048679"/>
    </source>
</evidence>
<keyword evidence="12" id="KW-1185">Reference proteome</keyword>
<dbReference type="EC" id="2.7.11.1" evidence="2"/>
<dbReference type="GO" id="GO:0005737">
    <property type="term" value="C:cytoplasm"/>
    <property type="evidence" value="ECO:0007669"/>
    <property type="project" value="TreeGrafter"/>
</dbReference>
<evidence type="ECO:0000256" key="2">
    <source>
        <dbReference type="ARBA" id="ARBA00012513"/>
    </source>
</evidence>
<dbReference type="GO" id="GO:0043657">
    <property type="term" value="C:host cell"/>
    <property type="evidence" value="ECO:0007669"/>
    <property type="project" value="UniProtKB-SubCell"/>
</dbReference>
<evidence type="ECO:0000256" key="4">
    <source>
        <dbReference type="ARBA" id="ARBA00022679"/>
    </source>
</evidence>
<organism evidence="11 12">
    <name type="scientific">Paramecium sonneborni</name>
    <dbReference type="NCBI Taxonomy" id="65129"/>
    <lineage>
        <taxon>Eukaryota</taxon>
        <taxon>Sar</taxon>
        <taxon>Alveolata</taxon>
        <taxon>Ciliophora</taxon>
        <taxon>Intramacronucleata</taxon>
        <taxon>Oligohymenophorea</taxon>
        <taxon>Peniculida</taxon>
        <taxon>Parameciidae</taxon>
        <taxon>Paramecium</taxon>
    </lineage>
</organism>
<gene>
    <name evidence="11" type="ORF">PSON_ATCC_30995.1.T1270179</name>
</gene>
<reference evidence="11" key="1">
    <citation type="submission" date="2021-01" db="EMBL/GenBank/DDBJ databases">
        <authorList>
            <consortium name="Genoscope - CEA"/>
            <person name="William W."/>
        </authorList>
    </citation>
    <scope>NUCLEOTIDE SEQUENCE</scope>
</reference>
<evidence type="ECO:0000256" key="8">
    <source>
        <dbReference type="ARBA" id="ARBA00047899"/>
    </source>
</evidence>
<evidence type="ECO:0000256" key="6">
    <source>
        <dbReference type="ARBA" id="ARBA00022777"/>
    </source>
</evidence>
<dbReference type="AlphaFoldDB" id="A0A8S1R2B6"/>
<evidence type="ECO:0000256" key="7">
    <source>
        <dbReference type="ARBA" id="ARBA00022840"/>
    </source>
</evidence>
<comment type="subcellular location">
    <subcellularLocation>
        <location evidence="1">Host cell</location>
    </subcellularLocation>
</comment>
<dbReference type="GO" id="GO:0005524">
    <property type="term" value="F:ATP binding"/>
    <property type="evidence" value="ECO:0007669"/>
    <property type="project" value="UniProtKB-KW"/>
</dbReference>
<keyword evidence="5" id="KW-0547">Nucleotide-binding</keyword>
<comment type="catalytic activity">
    <reaction evidence="9">
        <text>L-seryl-[protein] + ATP = O-phospho-L-seryl-[protein] + ADP + H(+)</text>
        <dbReference type="Rhea" id="RHEA:17989"/>
        <dbReference type="Rhea" id="RHEA-COMP:9863"/>
        <dbReference type="Rhea" id="RHEA-COMP:11604"/>
        <dbReference type="ChEBI" id="CHEBI:15378"/>
        <dbReference type="ChEBI" id="CHEBI:29999"/>
        <dbReference type="ChEBI" id="CHEBI:30616"/>
        <dbReference type="ChEBI" id="CHEBI:83421"/>
        <dbReference type="ChEBI" id="CHEBI:456216"/>
        <dbReference type="EC" id="2.7.11.1"/>
    </reaction>
</comment>
<evidence type="ECO:0000256" key="1">
    <source>
        <dbReference type="ARBA" id="ARBA00004340"/>
    </source>
</evidence>
<sequence length="475" mass="56008">MKDNNLSTIQCSFIYNLLINELIDMFYRQKVDAKKQKTEELQTICILQLKKQIKSMQQPSLQMNQSMKQKLNSKFISIHETSVGLKIVDPDSRMIQVFLFGNNSILMDWNCFFEELNAGLEKNLNFIIEYEETKYFIFGNADDLLCIYKFCAGKYIFKKGTSHKTLEILKEKHDYQLKSIFDQSRQKQYYEHVIYPQMNNNLDMSFYSEVTYDREKYVPEEIQIIKDLHITSIPQFIQVDALYQDGAEYSYIYTNKDLIKLSLYYNNTQLDNPCFMSHIAHQLVLLLIALDEKGIIHPGLDLKNLYINPNSQDIVLASYYQAYYQLNNEDRRLCVNIGYSPPEYFKLNSKLTTKTNIYQAGISLYQLLIGYNPFGKTQKEMSLNHPKNDLDLKRLNAFDSILSDFISQLLEQDPQKRPQPSELLQHKLFSISHKEYLSKQTIQKQYHQDIEEFIIFGKNSNIQTVKPTIKFKKRL</sequence>
<evidence type="ECO:0000256" key="3">
    <source>
        <dbReference type="ARBA" id="ARBA00022527"/>
    </source>
</evidence>
<proteinExistence type="predicted"/>
<keyword evidence="7" id="KW-0067">ATP-binding</keyword>
<evidence type="ECO:0000313" key="12">
    <source>
        <dbReference type="Proteomes" id="UP000692954"/>
    </source>
</evidence>
<comment type="caution">
    <text evidence="11">The sequence shown here is derived from an EMBL/GenBank/DDBJ whole genome shotgun (WGS) entry which is preliminary data.</text>
</comment>
<accession>A0A8S1R2B6</accession>
<dbReference type="OrthoDB" id="303145at2759"/>
<evidence type="ECO:0000256" key="5">
    <source>
        <dbReference type="ARBA" id="ARBA00022741"/>
    </source>
</evidence>
<dbReference type="SMART" id="SM00220">
    <property type="entry name" value="S_TKc"/>
    <property type="match status" value="1"/>
</dbReference>
<name>A0A8S1R2B6_9CILI</name>
<protein>
    <recommendedName>
        <fullName evidence="2">non-specific serine/threonine protein kinase</fullName>
        <ecNumber evidence="2">2.7.11.1</ecNumber>
    </recommendedName>
</protein>
<keyword evidence="3" id="KW-0723">Serine/threonine-protein kinase</keyword>
<dbReference type="EMBL" id="CAJJDN010000127">
    <property type="protein sequence ID" value="CAD8120720.1"/>
    <property type="molecule type" value="Genomic_DNA"/>
</dbReference>
<keyword evidence="6" id="KW-0418">Kinase</keyword>
<dbReference type="PROSITE" id="PS50011">
    <property type="entry name" value="PROTEIN_KINASE_DOM"/>
    <property type="match status" value="1"/>
</dbReference>
<dbReference type="Pfam" id="PF00069">
    <property type="entry name" value="Pkinase"/>
    <property type="match status" value="1"/>
</dbReference>
<keyword evidence="4" id="KW-0808">Transferase</keyword>
<dbReference type="PANTHER" id="PTHR22984">
    <property type="entry name" value="SERINE/THREONINE-PROTEIN KINASE PIM"/>
    <property type="match status" value="1"/>
</dbReference>
<feature type="domain" description="Protein kinase" evidence="10">
    <location>
        <begin position="130"/>
        <end position="429"/>
    </location>
</feature>
<dbReference type="PANTHER" id="PTHR22984:SF25">
    <property type="entry name" value="PROTEIN KINASE DOMAIN-CONTAINING PROTEIN"/>
    <property type="match status" value="1"/>
</dbReference>
<dbReference type="GO" id="GO:0004674">
    <property type="term" value="F:protein serine/threonine kinase activity"/>
    <property type="evidence" value="ECO:0007669"/>
    <property type="project" value="UniProtKB-KW"/>
</dbReference>
<comment type="catalytic activity">
    <reaction evidence="8">
        <text>L-threonyl-[protein] + ATP = O-phospho-L-threonyl-[protein] + ADP + H(+)</text>
        <dbReference type="Rhea" id="RHEA:46608"/>
        <dbReference type="Rhea" id="RHEA-COMP:11060"/>
        <dbReference type="Rhea" id="RHEA-COMP:11605"/>
        <dbReference type="ChEBI" id="CHEBI:15378"/>
        <dbReference type="ChEBI" id="CHEBI:30013"/>
        <dbReference type="ChEBI" id="CHEBI:30616"/>
        <dbReference type="ChEBI" id="CHEBI:61977"/>
        <dbReference type="ChEBI" id="CHEBI:456216"/>
        <dbReference type="EC" id="2.7.11.1"/>
    </reaction>
</comment>
<dbReference type="InterPro" id="IPR051138">
    <property type="entry name" value="PIM_Ser/Thr_kinase"/>
</dbReference>
<evidence type="ECO:0000259" key="10">
    <source>
        <dbReference type="PROSITE" id="PS50011"/>
    </source>
</evidence>